<proteinExistence type="predicted"/>
<dbReference type="AlphaFoldDB" id="A0A2Y9U050"/>
<name>A0A2Y9U050_9GAMM</name>
<dbReference type="Proteomes" id="UP000244908">
    <property type="component" value="Chromosome"/>
</dbReference>
<reference evidence="1 2" key="1">
    <citation type="journal article" date="2019" name="Int. J. Syst. Evol. Microbiol.">
        <title>Limnobaculum parvum gen. nov., sp. nov., isolated from a freshwater lake.</title>
        <authorList>
            <person name="Baek C."/>
            <person name="Shin S.K."/>
            <person name="Yi H."/>
        </authorList>
    </citation>
    <scope>NUCLEOTIDE SEQUENCE [LARGE SCALE GENOMIC DNA]</scope>
    <source>
        <strain evidence="1 2">HYN0051</strain>
    </source>
</reference>
<gene>
    <name evidence="1" type="ORF">HYN51_12790</name>
</gene>
<protein>
    <submittedName>
        <fullName evidence="1">Uncharacterized protein</fullName>
    </submittedName>
</protein>
<keyword evidence="2" id="KW-1185">Reference proteome</keyword>
<organism evidence="1 2">
    <name type="scientific">Limnobaculum parvum</name>
    <dbReference type="NCBI Taxonomy" id="2172103"/>
    <lineage>
        <taxon>Bacteria</taxon>
        <taxon>Pseudomonadati</taxon>
        <taxon>Pseudomonadota</taxon>
        <taxon>Gammaproteobacteria</taxon>
        <taxon>Enterobacterales</taxon>
        <taxon>Budviciaceae</taxon>
        <taxon>Limnobaculum</taxon>
    </lineage>
</organism>
<dbReference type="KEGG" id="lpv:HYN51_12790"/>
<dbReference type="EMBL" id="CP029185">
    <property type="protein sequence ID" value="AWH89347.1"/>
    <property type="molecule type" value="Genomic_DNA"/>
</dbReference>
<evidence type="ECO:0000313" key="2">
    <source>
        <dbReference type="Proteomes" id="UP000244908"/>
    </source>
</evidence>
<sequence length="82" mass="9773">MQSGVISFIGEMIQRLSLVEHKTTHVQIKEFMNMLVNRYRRINFWMAILKIYNNIASCFLSENIQPIVLKSVFFTTGNKRWF</sequence>
<accession>A0A2Y9U050</accession>
<evidence type="ECO:0000313" key="1">
    <source>
        <dbReference type="EMBL" id="AWH89347.1"/>
    </source>
</evidence>